<accession>A0A0H2R731</accession>
<feature type="region of interest" description="Disordered" evidence="1">
    <location>
        <begin position="1"/>
        <end position="84"/>
    </location>
</feature>
<feature type="compositionally biased region" description="Polar residues" evidence="1">
    <location>
        <begin position="38"/>
        <end position="47"/>
    </location>
</feature>
<name>A0A0H2R731_9AGAM</name>
<gene>
    <name evidence="2" type="ORF">SCHPADRAFT_660768</name>
</gene>
<sequence>MLSSTDTCTYRLFRKAKRRSNPSNSYRGRKKNDRHHNATSSSTTNVGSPPDCAGLDHPSSLPSEPTIPNPKLPYEDPHTANVSGHLSEEARYADFAQQMQASNVRQRTSSVDLPLRAHHHEYGHQILAVSNPQADTFNLLVSAGPNGGHQHLPVQLANHASNAYGTGQINNVQHDPSRELFRTHQSAFGGSDYHTGRSQTHHLSPGSTYLGPERRTEISQTAGMRNSTSTFGNPLSAGHNSGLEGYSSTEARYDPFIQQASSGYGTADSQNSLGQHFTVSNPQPGFMNNPVEADPNANRQYQPFASHASNAGTYGQATHRQHEQLYAQQSVSGYTDTRWNERRQVPTRPHEHYSNQMSQYPSARFTNPHGGAPVWWAQRSLPWFILVWKQHSLPVHSYLMRYRPGHSLHKSPEKPLRFWQHSTLLHPALTCV</sequence>
<feature type="region of interest" description="Disordered" evidence="1">
    <location>
        <begin position="193"/>
        <end position="212"/>
    </location>
</feature>
<evidence type="ECO:0000313" key="3">
    <source>
        <dbReference type="Proteomes" id="UP000053477"/>
    </source>
</evidence>
<evidence type="ECO:0000313" key="2">
    <source>
        <dbReference type="EMBL" id="KLO07167.1"/>
    </source>
</evidence>
<dbReference type="Proteomes" id="UP000053477">
    <property type="component" value="Unassembled WGS sequence"/>
</dbReference>
<proteinExistence type="predicted"/>
<organism evidence="2 3">
    <name type="scientific">Schizopora paradoxa</name>
    <dbReference type="NCBI Taxonomy" id="27342"/>
    <lineage>
        <taxon>Eukaryota</taxon>
        <taxon>Fungi</taxon>
        <taxon>Dikarya</taxon>
        <taxon>Basidiomycota</taxon>
        <taxon>Agaricomycotina</taxon>
        <taxon>Agaricomycetes</taxon>
        <taxon>Hymenochaetales</taxon>
        <taxon>Schizoporaceae</taxon>
        <taxon>Schizopora</taxon>
    </lineage>
</organism>
<reference evidence="2 3" key="1">
    <citation type="submission" date="2015-04" db="EMBL/GenBank/DDBJ databases">
        <title>Complete genome sequence of Schizopora paradoxa KUC8140, a cosmopolitan wood degrader in East Asia.</title>
        <authorList>
            <consortium name="DOE Joint Genome Institute"/>
            <person name="Min B."/>
            <person name="Park H."/>
            <person name="Jang Y."/>
            <person name="Kim J.-J."/>
            <person name="Kim K.H."/>
            <person name="Pangilinan J."/>
            <person name="Lipzen A."/>
            <person name="Riley R."/>
            <person name="Grigoriev I.V."/>
            <person name="Spatafora J.W."/>
            <person name="Choi I.-G."/>
        </authorList>
    </citation>
    <scope>NUCLEOTIDE SEQUENCE [LARGE SCALE GENOMIC DNA]</scope>
    <source>
        <strain evidence="2 3">KUC8140</strain>
    </source>
</reference>
<protein>
    <submittedName>
        <fullName evidence="2">Uncharacterized protein</fullName>
    </submittedName>
</protein>
<evidence type="ECO:0000256" key="1">
    <source>
        <dbReference type="SAM" id="MobiDB-lite"/>
    </source>
</evidence>
<dbReference type="EMBL" id="KQ086156">
    <property type="protein sequence ID" value="KLO07167.1"/>
    <property type="molecule type" value="Genomic_DNA"/>
</dbReference>
<dbReference type="AlphaFoldDB" id="A0A0H2R731"/>
<feature type="compositionally biased region" description="Polar residues" evidence="1">
    <location>
        <begin position="196"/>
        <end position="207"/>
    </location>
</feature>
<dbReference type="InParanoid" id="A0A0H2R731"/>
<keyword evidence="3" id="KW-1185">Reference proteome</keyword>